<accession>A0A645HA92</accession>
<dbReference type="EMBL" id="VSSQ01089035">
    <property type="protein sequence ID" value="MPN35446.1"/>
    <property type="molecule type" value="Genomic_DNA"/>
</dbReference>
<dbReference type="Pfam" id="PF16935">
    <property type="entry name" value="Hol_Tox"/>
    <property type="match status" value="1"/>
</dbReference>
<evidence type="ECO:0000313" key="1">
    <source>
        <dbReference type="EMBL" id="MPN35446.1"/>
    </source>
</evidence>
<sequence length="47" mass="5104">MSTMSTFEALSLMILFATLVVPSVDKVINGFQGKIITLLAQGDYILL</sequence>
<reference evidence="1" key="1">
    <citation type="submission" date="2019-08" db="EMBL/GenBank/DDBJ databases">
        <authorList>
            <person name="Kucharzyk K."/>
            <person name="Murdoch R.W."/>
            <person name="Higgins S."/>
            <person name="Loffler F."/>
        </authorList>
    </citation>
    <scope>NUCLEOTIDE SEQUENCE</scope>
</reference>
<organism evidence="1">
    <name type="scientific">bioreactor metagenome</name>
    <dbReference type="NCBI Taxonomy" id="1076179"/>
    <lineage>
        <taxon>unclassified sequences</taxon>
        <taxon>metagenomes</taxon>
        <taxon>ecological metagenomes</taxon>
    </lineage>
</organism>
<gene>
    <name evidence="1" type="ORF">SDC9_182944</name>
</gene>
<name>A0A645HA92_9ZZZZ</name>
<dbReference type="AlphaFoldDB" id="A0A645HA92"/>
<protein>
    <submittedName>
        <fullName evidence="1">Uncharacterized protein</fullName>
    </submittedName>
</protein>
<comment type="caution">
    <text evidence="1">The sequence shown here is derived from an EMBL/GenBank/DDBJ whole genome shotgun (WGS) entry which is preliminary data.</text>
</comment>
<dbReference type="InterPro" id="IPR031616">
    <property type="entry name" value="BsrE-like"/>
</dbReference>
<proteinExistence type="predicted"/>